<gene>
    <name evidence="1" type="ORF">CHS0354_040951</name>
</gene>
<protein>
    <submittedName>
        <fullName evidence="1">Uncharacterized protein</fullName>
    </submittedName>
</protein>
<reference evidence="1" key="3">
    <citation type="submission" date="2023-05" db="EMBL/GenBank/DDBJ databases">
        <authorList>
            <person name="Smith C.H."/>
        </authorList>
    </citation>
    <scope>NUCLEOTIDE SEQUENCE</scope>
    <source>
        <strain evidence="1">CHS0354</strain>
        <tissue evidence="1">Mantle</tissue>
    </source>
</reference>
<accession>A0AAE0T7U5</accession>
<dbReference type="Proteomes" id="UP001195483">
    <property type="component" value="Unassembled WGS sequence"/>
</dbReference>
<comment type="caution">
    <text evidence="1">The sequence shown here is derived from an EMBL/GenBank/DDBJ whole genome shotgun (WGS) entry which is preliminary data.</text>
</comment>
<dbReference type="AlphaFoldDB" id="A0AAE0T7U5"/>
<proteinExistence type="predicted"/>
<dbReference type="EMBL" id="JAEAOA010002343">
    <property type="protein sequence ID" value="KAK3605361.1"/>
    <property type="molecule type" value="Genomic_DNA"/>
</dbReference>
<sequence length="85" mass="9508">MVYDYFSDGGQASLTKEALRDVRFSADEYTDYVNEATQLNCTVAGLLSDDIVIISRKKTASDNEQILSSSDVSKQPKAQFIRDTY</sequence>
<name>A0AAE0T7U5_9BIVA</name>
<keyword evidence="2" id="KW-1185">Reference proteome</keyword>
<evidence type="ECO:0000313" key="1">
    <source>
        <dbReference type="EMBL" id="KAK3605361.1"/>
    </source>
</evidence>
<evidence type="ECO:0000313" key="2">
    <source>
        <dbReference type="Proteomes" id="UP001195483"/>
    </source>
</evidence>
<organism evidence="1 2">
    <name type="scientific">Potamilus streckersoni</name>
    <dbReference type="NCBI Taxonomy" id="2493646"/>
    <lineage>
        <taxon>Eukaryota</taxon>
        <taxon>Metazoa</taxon>
        <taxon>Spiralia</taxon>
        <taxon>Lophotrochozoa</taxon>
        <taxon>Mollusca</taxon>
        <taxon>Bivalvia</taxon>
        <taxon>Autobranchia</taxon>
        <taxon>Heteroconchia</taxon>
        <taxon>Palaeoheterodonta</taxon>
        <taxon>Unionida</taxon>
        <taxon>Unionoidea</taxon>
        <taxon>Unionidae</taxon>
        <taxon>Ambleminae</taxon>
        <taxon>Lampsilini</taxon>
        <taxon>Potamilus</taxon>
    </lineage>
</organism>
<reference evidence="1" key="1">
    <citation type="journal article" date="2021" name="Genome Biol. Evol.">
        <title>A High-Quality Reference Genome for a Parasitic Bivalve with Doubly Uniparental Inheritance (Bivalvia: Unionida).</title>
        <authorList>
            <person name="Smith C.H."/>
        </authorList>
    </citation>
    <scope>NUCLEOTIDE SEQUENCE</scope>
    <source>
        <strain evidence="1">CHS0354</strain>
    </source>
</reference>
<reference evidence="1" key="2">
    <citation type="journal article" date="2021" name="Genome Biol. Evol.">
        <title>Developing a high-quality reference genome for a parasitic bivalve with doubly uniparental inheritance (Bivalvia: Unionida).</title>
        <authorList>
            <person name="Smith C.H."/>
        </authorList>
    </citation>
    <scope>NUCLEOTIDE SEQUENCE</scope>
    <source>
        <strain evidence="1">CHS0354</strain>
        <tissue evidence="1">Mantle</tissue>
    </source>
</reference>